<dbReference type="Proteomes" id="UP001597041">
    <property type="component" value="Unassembled WGS sequence"/>
</dbReference>
<dbReference type="PANTHER" id="PTHR43739">
    <property type="entry name" value="XYLOGLUCANASE (EUROFUNG)"/>
    <property type="match status" value="1"/>
</dbReference>
<dbReference type="SUPFAM" id="SSF110296">
    <property type="entry name" value="Oligoxyloglucan reducing end-specific cellobiohydrolase"/>
    <property type="match status" value="1"/>
</dbReference>
<dbReference type="PANTHER" id="PTHR43739:SF5">
    <property type="entry name" value="EXO-ALPHA-SIALIDASE"/>
    <property type="match status" value="1"/>
</dbReference>
<dbReference type="InterPro" id="IPR052025">
    <property type="entry name" value="Xyloglucanase_GH74"/>
</dbReference>
<reference evidence="2" key="1">
    <citation type="journal article" date="2019" name="Int. J. Syst. Evol. Microbiol.">
        <title>The Global Catalogue of Microorganisms (GCM) 10K type strain sequencing project: providing services to taxonomists for standard genome sequencing and annotation.</title>
        <authorList>
            <consortium name="The Broad Institute Genomics Platform"/>
            <consortium name="The Broad Institute Genome Sequencing Center for Infectious Disease"/>
            <person name="Wu L."/>
            <person name="Ma J."/>
        </authorList>
    </citation>
    <scope>NUCLEOTIDE SEQUENCE [LARGE SCALE GENOMIC DNA]</scope>
    <source>
        <strain evidence="2">CCUG 56608</strain>
    </source>
</reference>
<name>A0ABW3NJW8_9BACI</name>
<comment type="caution">
    <text evidence="1">The sequence shown here is derived from an EMBL/GenBank/DDBJ whole genome shotgun (WGS) entry which is preliminary data.</text>
</comment>
<sequence length="341" mass="37565">MDVFYFSAGSSVYEIKKEEQGWVMEERPTPAPFLCLAADPSRKGRLYGGTFNEGLWISNDSGKTWMPAGSGITHNRVMSVAVSPTEVKNGYHVVWAGTEPSGLFRSEDGGETWSDCPALLDLPSKSSWSFPPRPYTHHVRWIEPDRHEENRIFVGIELGGVMKSEDKGASWEDRKPDSQYDCHALTMHPRVTGRIYEAAGGGYAESFDSGNTWKTVNQGLGSYNYLVHIAVDAGNADTMVAAAAQGPYEAYDPARARTIVVRRENGDSWSSVEHGLPAAEGSSVFALTSHPSKAGFFYAVNNRGFYLSDDAGKTWESALADWPDYLKTKRIHGFVMVASLD</sequence>
<dbReference type="CDD" id="cd15482">
    <property type="entry name" value="Sialidase_non-viral"/>
    <property type="match status" value="1"/>
</dbReference>
<protein>
    <submittedName>
        <fullName evidence="1">WD40/YVTN/BNR-like repeat-containing protein</fullName>
    </submittedName>
</protein>
<proteinExistence type="predicted"/>
<dbReference type="InterPro" id="IPR015943">
    <property type="entry name" value="WD40/YVTN_repeat-like_dom_sf"/>
</dbReference>
<evidence type="ECO:0000313" key="2">
    <source>
        <dbReference type="Proteomes" id="UP001597041"/>
    </source>
</evidence>
<dbReference type="Gene3D" id="2.130.10.10">
    <property type="entry name" value="YVTN repeat-like/Quinoprotein amine dehydrogenase"/>
    <property type="match status" value="1"/>
</dbReference>
<dbReference type="RefSeq" id="WP_379594011.1">
    <property type="nucleotide sequence ID" value="NZ_JBHTKK010000029.1"/>
</dbReference>
<gene>
    <name evidence="1" type="ORF">ACFQ19_17740</name>
</gene>
<evidence type="ECO:0000313" key="1">
    <source>
        <dbReference type="EMBL" id="MFD1067854.1"/>
    </source>
</evidence>
<organism evidence="1 2">
    <name type="scientific">Oceanobacillus locisalsi</name>
    <dbReference type="NCBI Taxonomy" id="546107"/>
    <lineage>
        <taxon>Bacteria</taxon>
        <taxon>Bacillati</taxon>
        <taxon>Bacillota</taxon>
        <taxon>Bacilli</taxon>
        <taxon>Bacillales</taxon>
        <taxon>Bacillaceae</taxon>
        <taxon>Oceanobacillus</taxon>
    </lineage>
</organism>
<accession>A0ABW3NJW8</accession>
<dbReference type="EMBL" id="JBHTKK010000029">
    <property type="protein sequence ID" value="MFD1067854.1"/>
    <property type="molecule type" value="Genomic_DNA"/>
</dbReference>
<keyword evidence="2" id="KW-1185">Reference proteome</keyword>